<accession>O42623</accession>
<proteinExistence type="predicted"/>
<evidence type="ECO:0000313" key="1">
    <source>
        <dbReference type="EMBL" id="AAB88890.1"/>
    </source>
</evidence>
<name>O42623_PYRGI</name>
<dbReference type="CDD" id="cd23952">
    <property type="entry name" value="Utp17_CTD"/>
    <property type="match status" value="1"/>
</dbReference>
<reference evidence="1" key="1">
    <citation type="submission" date="1997-10" db="EMBL/GenBank/DDBJ databases">
        <title>Magnaporthe grisea pathogenicity genes obtained through insertional mutagenesis.</title>
        <authorList>
            <person name="Sweigard J.A."/>
            <person name="Carroll A.M."/>
            <person name="Farrall L.F."/>
            <person name="Chumley F.C."/>
            <person name="Valent B."/>
        </authorList>
    </citation>
    <scope>NUCLEOTIDE SEQUENCE</scope>
    <source>
        <strain evidence="1">4091-5-8</strain>
    </source>
</reference>
<sequence>MTQLAVDKRSKTFALAVPVFYKAEKPSYKKGVVSEVAVFTLEDDRPVLVQVIPILVISLVPVPGSAGFVAIDSAAHVLAVIQATAINPLAAPLSDLQLDKVADHDDQDAMEVDDEDESNGNKLLLQLNGNSDAMDEDNDADEMEDMETYNAILVPEKLTQIFDGAPAFALPPIEDLFYQVSELISPKAVPSSA</sequence>
<organism evidence="1">
    <name type="scientific">Pyricularia grisea</name>
    <name type="common">Crabgrass-specific blast fungus</name>
    <name type="synonym">Magnaporthe grisea</name>
    <dbReference type="NCBI Taxonomy" id="148305"/>
    <lineage>
        <taxon>Eukaryota</taxon>
        <taxon>Fungi</taxon>
        <taxon>Dikarya</taxon>
        <taxon>Ascomycota</taxon>
        <taxon>Pezizomycotina</taxon>
        <taxon>Sordariomycetes</taxon>
        <taxon>Sordariomycetidae</taxon>
        <taxon>Magnaporthales</taxon>
        <taxon>Pyriculariaceae</taxon>
        <taxon>Pyricularia</taxon>
    </lineage>
</organism>
<dbReference type="SMR" id="O42623"/>
<protein>
    <submittedName>
        <fullName evidence="1">Sporulation protein</fullName>
    </submittedName>
</protein>
<dbReference type="EMBL" id="AF027982">
    <property type="protein sequence ID" value="AAB88890.1"/>
    <property type="molecule type" value="Genomic_DNA"/>
</dbReference>
<dbReference type="AlphaFoldDB" id="O42623"/>
<gene>
    <name evidence="1" type="primary">PTH10</name>
</gene>